<keyword evidence="6 15" id="KW-0812">Transmembrane</keyword>
<name>A0A7N0VJZ4_KALFE</name>
<reference evidence="17" key="1">
    <citation type="submission" date="2021-01" db="UniProtKB">
        <authorList>
            <consortium name="EnsemblPlants"/>
        </authorList>
    </citation>
    <scope>IDENTIFICATION</scope>
</reference>
<dbReference type="GO" id="GO:0008270">
    <property type="term" value="F:zinc ion binding"/>
    <property type="evidence" value="ECO:0007669"/>
    <property type="project" value="UniProtKB-KW"/>
</dbReference>
<evidence type="ECO:0000313" key="17">
    <source>
        <dbReference type="EnsemblPlants" id="Kaladp0878s0011.1.v1.1.CDS.1"/>
    </source>
</evidence>
<keyword evidence="12 15" id="KW-0472">Membrane</keyword>
<dbReference type="GO" id="GO:0016567">
    <property type="term" value="P:protein ubiquitination"/>
    <property type="evidence" value="ECO:0007669"/>
    <property type="project" value="UniProtKB-UniPathway"/>
</dbReference>
<evidence type="ECO:0000313" key="18">
    <source>
        <dbReference type="Proteomes" id="UP000594263"/>
    </source>
</evidence>
<evidence type="ECO:0000256" key="15">
    <source>
        <dbReference type="SAM" id="Phobius"/>
    </source>
</evidence>
<dbReference type="PANTHER" id="PTHR46913:SF1">
    <property type="entry name" value="RING-H2 FINGER PROTEIN ATL16"/>
    <property type="match status" value="1"/>
</dbReference>
<evidence type="ECO:0000256" key="8">
    <source>
        <dbReference type="ARBA" id="ARBA00022771"/>
    </source>
</evidence>
<dbReference type="InterPro" id="IPR013083">
    <property type="entry name" value="Znf_RING/FYVE/PHD"/>
</dbReference>
<evidence type="ECO:0000256" key="4">
    <source>
        <dbReference type="ARBA" id="ARBA00012483"/>
    </source>
</evidence>
<dbReference type="OMA" id="CSICLAM"/>
<evidence type="ECO:0000256" key="9">
    <source>
        <dbReference type="ARBA" id="ARBA00022786"/>
    </source>
</evidence>
<dbReference type="InterPro" id="IPR044600">
    <property type="entry name" value="ATL1/ATL16-like"/>
</dbReference>
<dbReference type="PROSITE" id="PS50089">
    <property type="entry name" value="ZF_RING_2"/>
    <property type="match status" value="1"/>
</dbReference>
<accession>A0A7N0VJZ4</accession>
<keyword evidence="9" id="KW-0833">Ubl conjugation pathway</keyword>
<evidence type="ECO:0000256" key="14">
    <source>
        <dbReference type="PROSITE-ProRule" id="PRU00175"/>
    </source>
</evidence>
<dbReference type="SUPFAM" id="SSF57850">
    <property type="entry name" value="RING/U-box"/>
    <property type="match status" value="1"/>
</dbReference>
<dbReference type="EC" id="2.3.2.27" evidence="4"/>
<dbReference type="GO" id="GO:0061630">
    <property type="term" value="F:ubiquitin protein ligase activity"/>
    <property type="evidence" value="ECO:0007669"/>
    <property type="project" value="UniProtKB-EC"/>
</dbReference>
<dbReference type="GO" id="GO:0016020">
    <property type="term" value="C:membrane"/>
    <property type="evidence" value="ECO:0007669"/>
    <property type="project" value="UniProtKB-SubCell"/>
</dbReference>
<dbReference type="Pfam" id="PF13639">
    <property type="entry name" value="zf-RING_2"/>
    <property type="match status" value="1"/>
</dbReference>
<evidence type="ECO:0000256" key="11">
    <source>
        <dbReference type="ARBA" id="ARBA00022989"/>
    </source>
</evidence>
<comment type="similarity">
    <text evidence="13">Belongs to the RING-type zinc finger family. ATL subfamily.</text>
</comment>
<comment type="subcellular location">
    <subcellularLocation>
        <location evidence="2">Membrane</location>
        <topology evidence="2">Single-pass membrane protein</topology>
    </subcellularLocation>
</comment>
<evidence type="ECO:0000256" key="2">
    <source>
        <dbReference type="ARBA" id="ARBA00004167"/>
    </source>
</evidence>
<comment type="catalytic activity">
    <reaction evidence="1">
        <text>S-ubiquitinyl-[E2 ubiquitin-conjugating enzyme]-L-cysteine + [acceptor protein]-L-lysine = [E2 ubiquitin-conjugating enzyme]-L-cysteine + N(6)-ubiquitinyl-[acceptor protein]-L-lysine.</text>
        <dbReference type="EC" id="2.3.2.27"/>
    </reaction>
</comment>
<evidence type="ECO:0000256" key="3">
    <source>
        <dbReference type="ARBA" id="ARBA00004906"/>
    </source>
</evidence>
<dbReference type="UniPathway" id="UPA00143"/>
<dbReference type="PANTHER" id="PTHR46913">
    <property type="entry name" value="RING-H2 FINGER PROTEIN ATL16"/>
    <property type="match status" value="1"/>
</dbReference>
<keyword evidence="7" id="KW-0479">Metal-binding</keyword>
<dbReference type="Gramene" id="Kaladp0878s0011.1.v1.1">
    <property type="protein sequence ID" value="Kaladp0878s0011.1.v1.1.CDS.1"/>
    <property type="gene ID" value="Kaladp0878s0011.v1.1"/>
</dbReference>
<keyword evidence="10" id="KW-0862">Zinc</keyword>
<feature type="domain" description="RING-type" evidence="16">
    <location>
        <begin position="112"/>
        <end position="154"/>
    </location>
</feature>
<keyword evidence="11 15" id="KW-1133">Transmembrane helix</keyword>
<keyword evidence="18" id="KW-1185">Reference proteome</keyword>
<feature type="transmembrane region" description="Helical" evidence="15">
    <location>
        <begin position="26"/>
        <end position="49"/>
    </location>
</feature>
<keyword evidence="5" id="KW-0808">Transferase</keyword>
<dbReference type="InterPro" id="IPR001841">
    <property type="entry name" value="Znf_RING"/>
</dbReference>
<organism evidence="17 18">
    <name type="scientific">Kalanchoe fedtschenkoi</name>
    <name type="common">Lavender scallops</name>
    <name type="synonym">South American air plant</name>
    <dbReference type="NCBI Taxonomy" id="63787"/>
    <lineage>
        <taxon>Eukaryota</taxon>
        <taxon>Viridiplantae</taxon>
        <taxon>Streptophyta</taxon>
        <taxon>Embryophyta</taxon>
        <taxon>Tracheophyta</taxon>
        <taxon>Spermatophyta</taxon>
        <taxon>Magnoliopsida</taxon>
        <taxon>eudicotyledons</taxon>
        <taxon>Gunneridae</taxon>
        <taxon>Pentapetalae</taxon>
        <taxon>Saxifragales</taxon>
        <taxon>Crassulaceae</taxon>
        <taxon>Kalanchoe</taxon>
    </lineage>
</organism>
<dbReference type="Gene3D" id="3.30.40.10">
    <property type="entry name" value="Zinc/RING finger domain, C3HC4 (zinc finger)"/>
    <property type="match status" value="1"/>
</dbReference>
<proteinExistence type="inferred from homology"/>
<dbReference type="Proteomes" id="UP000594263">
    <property type="component" value="Unplaced"/>
</dbReference>
<evidence type="ECO:0000256" key="6">
    <source>
        <dbReference type="ARBA" id="ARBA00022692"/>
    </source>
</evidence>
<evidence type="ECO:0000256" key="5">
    <source>
        <dbReference type="ARBA" id="ARBA00022679"/>
    </source>
</evidence>
<evidence type="ECO:0000256" key="7">
    <source>
        <dbReference type="ARBA" id="ARBA00022723"/>
    </source>
</evidence>
<dbReference type="EnsemblPlants" id="Kaladp0878s0011.1.v1.1">
    <property type="protein sequence ID" value="Kaladp0878s0011.1.v1.1.CDS.1"/>
    <property type="gene ID" value="Kaladp0878s0011.v1.1"/>
</dbReference>
<sequence>MNTSNWEFTTSNQPPHTALPFATRDYLLVAIFSGIMLLLLLALLALYSLRKWRHTATSSLPPPNLTASVSSRLRSLGLGEEAIDRLPVSLHQSTLNDDLAASTTTAVDKSECCICLDVFEDQERIKVLPGCQHTYHSDCVDLWLGNQSSCPLCRVSLKYLISPLASSSQLLIK</sequence>
<evidence type="ECO:0000256" key="12">
    <source>
        <dbReference type="ARBA" id="ARBA00023136"/>
    </source>
</evidence>
<dbReference type="SMART" id="SM00184">
    <property type="entry name" value="RING"/>
    <property type="match status" value="1"/>
</dbReference>
<evidence type="ECO:0000256" key="1">
    <source>
        <dbReference type="ARBA" id="ARBA00000900"/>
    </source>
</evidence>
<comment type="pathway">
    <text evidence="3">Protein modification; protein ubiquitination.</text>
</comment>
<evidence type="ECO:0000256" key="13">
    <source>
        <dbReference type="ARBA" id="ARBA00024209"/>
    </source>
</evidence>
<evidence type="ECO:0000256" key="10">
    <source>
        <dbReference type="ARBA" id="ARBA00022833"/>
    </source>
</evidence>
<dbReference type="AlphaFoldDB" id="A0A7N0VJZ4"/>
<evidence type="ECO:0000259" key="16">
    <source>
        <dbReference type="PROSITE" id="PS50089"/>
    </source>
</evidence>
<keyword evidence="8 14" id="KW-0863">Zinc-finger</keyword>
<protein>
    <recommendedName>
        <fullName evidence="4">RING-type E3 ubiquitin transferase</fullName>
        <ecNumber evidence="4">2.3.2.27</ecNumber>
    </recommendedName>
</protein>